<evidence type="ECO:0000256" key="15">
    <source>
        <dbReference type="SAM" id="MobiDB-lite"/>
    </source>
</evidence>
<keyword evidence="9" id="KW-0256">Endoplasmic reticulum</keyword>
<evidence type="ECO:0000313" key="17">
    <source>
        <dbReference type="EMBL" id="OAA66545.1"/>
    </source>
</evidence>
<comment type="function">
    <text evidence="13">Dol-P-Glc:Glc(2)Man(9)GlcNAc(2)-PP-Dol alpha-1,2-glucosyltransferase that operates in the biosynthetic pathway of dolichol-linked oligosaccharides, the glycan precursors employed in protein asparagine (N)-glycosylation. The assembly of dolichol-linked oligosaccharides begins on the cytosolic side of the endoplasmic reticulum membrane and finishes in its lumen. The sequential addition of sugars to dolichol pyrophosphate produces dolichol-linked oligosaccharides containing fourteen sugars, including two GlcNAcs, nine mannoses and three glucoses. Once assembled, the oligosaccharide is transferred from the lipid to nascent proteins by oligosaccharyltransferases. In the lumen of the endoplasmic reticulum, adds the third and last glucose residue from dolichyl phosphate glucose (Dol-P-Glc) onto the lipid-linked oligosaccharide intermediate Glc(2)Man(9)GlcNAc(2)-PP-Dol to produce Glc(3)Man(9)GlcNAc(2)-PP-Dol.</text>
</comment>
<comment type="catalytic activity">
    <reaction evidence="14">
        <text>an alpha-D-Glc-(1-&gt;3)-alpha-D-Glc-(1-&gt;3)-alpha-D-Man-(1-&gt;2)-alpha-D-Man-(1-&gt;2)-alpha-D-Man-(1-&gt;3)-[alpha-D-Man-(1-&gt;2)-alpha-D-Man-(1-&gt;3)-[alpha-D-Man-(1-&gt;2)-alpha-D-Man-(1-&gt;6)]-alpha-D-Man-(1-&gt;6)]-beta-D-Man-(1-&gt;4)-beta-D-GlcNAc-(1-&gt;4)-alpha-D-GlcNAc-diphospho-di-trans,poly-cis-dolichol + a di-trans,poly-cis-dolichyl beta-D-glucosyl phosphate = a alpha-D-Glc-(1-&gt;2)-alpha-D-Glc-(1-&gt;3)-alpha-D-Glc-(1-&gt;3)-alpha-D-Man-(1-&gt;2)-alpha-D-Man-(1-&gt;2)-alpha-D-Man-(1-&gt;3)-[alpha-D-Man-(1-&gt;2)-alpha-D-Man-(1-&gt;3)-[alpha-D-Man-(1-&gt;2)-alpha-D-Man-(1-&gt;6)]-alpha-D-Man-(1-&gt;6)]-beta-D-Man-(1-&gt;4)-beta-D-GlcNAc-(1-&gt;4)-alpha-D-GlcNAc-diphospho-di-trans,poly-cis-dolichol + a di-trans,poly-cis-dolichyl phosphate + H(+)</text>
        <dbReference type="Rhea" id="RHEA:29543"/>
        <dbReference type="Rhea" id="RHEA-COMP:19498"/>
        <dbReference type="Rhea" id="RHEA-COMP:19502"/>
        <dbReference type="Rhea" id="RHEA-COMP:19512"/>
        <dbReference type="Rhea" id="RHEA-COMP:19522"/>
        <dbReference type="ChEBI" id="CHEBI:15378"/>
        <dbReference type="ChEBI" id="CHEBI:57525"/>
        <dbReference type="ChEBI" id="CHEBI:57683"/>
        <dbReference type="ChEBI" id="CHEBI:132522"/>
        <dbReference type="ChEBI" id="CHEBI:132523"/>
        <dbReference type="EC" id="2.4.1.256"/>
    </reaction>
    <physiologicalReaction direction="left-to-right" evidence="14">
        <dbReference type="Rhea" id="RHEA:29544"/>
    </physiologicalReaction>
</comment>
<comment type="subcellular location">
    <subcellularLocation>
        <location evidence="1">Endoplasmic reticulum membrane</location>
        <topology evidence="1">Multi-pass membrane protein</topology>
    </subcellularLocation>
</comment>
<keyword evidence="11 16" id="KW-0472">Membrane</keyword>
<feature type="compositionally biased region" description="Basic residues" evidence="15">
    <location>
        <begin position="667"/>
        <end position="684"/>
    </location>
</feature>
<evidence type="ECO:0000256" key="8">
    <source>
        <dbReference type="ARBA" id="ARBA00022692"/>
    </source>
</evidence>
<dbReference type="Proteomes" id="UP000076874">
    <property type="component" value="Unassembled WGS sequence"/>
</dbReference>
<dbReference type="AlphaFoldDB" id="A0A167YPL0"/>
<protein>
    <recommendedName>
        <fullName evidence="5">Dol-P-Glc:Glc(2)Man(9)GlcNAc(2)-PP-Dol alpha-1,2-glucosyltransferase</fullName>
        <ecNumber evidence="4">2.4.1.256</ecNumber>
    </recommendedName>
    <alternativeName>
        <fullName evidence="12">Asparagine-linked glycosylation protein 10</fullName>
    </alternativeName>
</protein>
<evidence type="ECO:0000256" key="5">
    <source>
        <dbReference type="ARBA" id="ARBA00018512"/>
    </source>
</evidence>
<evidence type="ECO:0000313" key="18">
    <source>
        <dbReference type="Proteomes" id="UP000076874"/>
    </source>
</evidence>
<gene>
    <name evidence="17" type="ORF">SPI_01121</name>
</gene>
<evidence type="ECO:0000256" key="13">
    <source>
        <dbReference type="ARBA" id="ARBA00044727"/>
    </source>
</evidence>
<dbReference type="EC" id="2.4.1.256" evidence="4"/>
<dbReference type="GO" id="GO:0106073">
    <property type="term" value="F:dolichyl pyrophosphate Glc2Man9GlcNAc2 alpha-1,2-glucosyltransferase activity"/>
    <property type="evidence" value="ECO:0007669"/>
    <property type="project" value="UniProtKB-EC"/>
</dbReference>
<evidence type="ECO:0000256" key="14">
    <source>
        <dbReference type="ARBA" id="ARBA00048064"/>
    </source>
</evidence>
<evidence type="ECO:0000256" key="6">
    <source>
        <dbReference type="ARBA" id="ARBA00022676"/>
    </source>
</evidence>
<feature type="transmembrane region" description="Helical" evidence="16">
    <location>
        <begin position="253"/>
        <end position="279"/>
    </location>
</feature>
<evidence type="ECO:0000256" key="9">
    <source>
        <dbReference type="ARBA" id="ARBA00022824"/>
    </source>
</evidence>
<accession>A0A167YPL0</accession>
<dbReference type="PANTHER" id="PTHR12989">
    <property type="entry name" value="ALPHA-1,2-GLUCOSYLTRANSFERASE ALG10"/>
    <property type="match status" value="1"/>
</dbReference>
<evidence type="ECO:0000256" key="16">
    <source>
        <dbReference type="SAM" id="Phobius"/>
    </source>
</evidence>
<feature type="region of interest" description="Disordered" evidence="15">
    <location>
        <begin position="657"/>
        <end position="699"/>
    </location>
</feature>
<keyword evidence="10 16" id="KW-1133">Transmembrane helix</keyword>
<feature type="transmembrane region" description="Helical" evidence="16">
    <location>
        <begin position="451"/>
        <end position="473"/>
    </location>
</feature>
<evidence type="ECO:0000256" key="2">
    <source>
        <dbReference type="ARBA" id="ARBA00004922"/>
    </source>
</evidence>
<feature type="region of interest" description="Disordered" evidence="15">
    <location>
        <begin position="66"/>
        <end position="94"/>
    </location>
</feature>
<feature type="transmembrane region" description="Helical" evidence="16">
    <location>
        <begin position="802"/>
        <end position="821"/>
    </location>
</feature>
<comment type="caution">
    <text evidence="17">The sequence shown here is derived from an EMBL/GenBank/DDBJ whole genome shotgun (WGS) entry which is preliminary data.</text>
</comment>
<feature type="transmembrane region" description="Helical" evidence="16">
    <location>
        <begin position="18"/>
        <end position="37"/>
    </location>
</feature>
<comment type="pathway">
    <text evidence="2">Protein modification; protein glycosylation.</text>
</comment>
<feature type="compositionally biased region" description="Low complexity" evidence="15">
    <location>
        <begin position="66"/>
        <end position="88"/>
    </location>
</feature>
<keyword evidence="18" id="KW-1185">Reference proteome</keyword>
<dbReference type="UniPathway" id="UPA00378"/>
<reference evidence="17 18" key="1">
    <citation type="journal article" date="2016" name="Genome Biol. Evol.">
        <title>Divergent and convergent evolution of fungal pathogenicity.</title>
        <authorList>
            <person name="Shang Y."/>
            <person name="Xiao G."/>
            <person name="Zheng P."/>
            <person name="Cen K."/>
            <person name="Zhan S."/>
            <person name="Wang C."/>
        </authorList>
    </citation>
    <scope>NUCLEOTIDE SEQUENCE [LARGE SCALE GENOMIC DNA]</scope>
    <source>
        <strain evidence="17 18">RCEF 264</strain>
    </source>
</reference>
<feature type="transmembrane region" description="Helical" evidence="16">
    <location>
        <begin position="103"/>
        <end position="124"/>
    </location>
</feature>
<keyword evidence="8 16" id="KW-0812">Transmembrane</keyword>
<evidence type="ECO:0000256" key="11">
    <source>
        <dbReference type="ARBA" id="ARBA00023136"/>
    </source>
</evidence>
<feature type="transmembrane region" description="Helical" evidence="16">
    <location>
        <begin position="300"/>
        <end position="319"/>
    </location>
</feature>
<dbReference type="STRING" id="1081102.A0A167YPL0"/>
<dbReference type="PANTHER" id="PTHR12989:SF10">
    <property type="entry name" value="DOL-P-GLC:GLC(2)MAN(9)GLCNAC(2)-PP-DOL ALPHA-1,2-GLUCOSYLTRANSFERASE-RELATED"/>
    <property type="match status" value="1"/>
</dbReference>
<dbReference type="Pfam" id="PF04922">
    <property type="entry name" value="DIE2_ALG10"/>
    <property type="match status" value="1"/>
</dbReference>
<dbReference type="OrthoDB" id="4769at2759"/>
<organism evidence="17 18">
    <name type="scientific">Niveomyces insectorum RCEF 264</name>
    <dbReference type="NCBI Taxonomy" id="1081102"/>
    <lineage>
        <taxon>Eukaryota</taxon>
        <taxon>Fungi</taxon>
        <taxon>Dikarya</taxon>
        <taxon>Ascomycota</taxon>
        <taxon>Pezizomycotina</taxon>
        <taxon>Sordariomycetes</taxon>
        <taxon>Hypocreomycetidae</taxon>
        <taxon>Hypocreales</taxon>
        <taxon>Cordycipitaceae</taxon>
        <taxon>Niveomyces</taxon>
    </lineage>
</organism>
<feature type="transmembrane region" description="Helical" evidence="16">
    <location>
        <begin position="409"/>
        <end position="431"/>
    </location>
</feature>
<evidence type="ECO:0000256" key="10">
    <source>
        <dbReference type="ARBA" id="ARBA00022989"/>
    </source>
</evidence>
<feature type="compositionally biased region" description="Basic and acidic residues" evidence="15">
    <location>
        <begin position="483"/>
        <end position="503"/>
    </location>
</feature>
<proteinExistence type="inferred from homology"/>
<evidence type="ECO:0000256" key="3">
    <source>
        <dbReference type="ARBA" id="ARBA00010600"/>
    </source>
</evidence>
<evidence type="ECO:0000256" key="7">
    <source>
        <dbReference type="ARBA" id="ARBA00022679"/>
    </source>
</evidence>
<evidence type="ECO:0000256" key="12">
    <source>
        <dbReference type="ARBA" id="ARBA00032069"/>
    </source>
</evidence>
<keyword evidence="7 17" id="KW-0808">Transferase</keyword>
<comment type="similarity">
    <text evidence="3">Belongs to the ALG10 glucosyltransferase family.</text>
</comment>
<dbReference type="EMBL" id="AZHD01000002">
    <property type="protein sequence ID" value="OAA66545.1"/>
    <property type="molecule type" value="Genomic_DNA"/>
</dbReference>
<evidence type="ECO:0000256" key="4">
    <source>
        <dbReference type="ARBA" id="ARBA00011967"/>
    </source>
</evidence>
<feature type="region of interest" description="Disordered" evidence="15">
    <location>
        <begin position="483"/>
        <end position="520"/>
    </location>
</feature>
<name>A0A167YPL0_9HYPO</name>
<sequence length="845" mass="93098">MDPHGGPAVVDGERLRKFLASTLFVLPWLSWQAWILGASFRQRRGKPISDTNAFAGAAAAQAAHAQTDGTAPAAGTAASGATTDASSTVPISSSGVKGRWRPMLFVVGVSLLFIFAKAWLGWVLSNVPEPYLDEFFHIPQAQKYCEGKWTEWDNKITTPPGLYLFSVLYQGFWSGAEGCSVWALRGANNLAIMLVAIAACSCRTELEHQEQLRLQLLRQRQQQPTGTNRARPLRKQAESMFSLYAFHTSLNVALFPVLFFFSALYYTDVYSTLAVLVAYRNHLFRRQIRSAVNHANGATATPPFWNGLLTVVLGMATLLMRQTNIFWVVVYMGGLEVVQAVKSLQRRGAKRTTEPAPAFDTPWAMARFYAARYAAGDVHDPPVGASWPDDWALSLLSIGVAAICNPLRVLAYVWPYVVTLAGFAGFVVWNGGVVLGDKSNHVATLHLAQLLYLWPLFAFFTAPLFASLGVQYLRRGWELATKKTETEKETEKESSRTGDRNGSQDDDQGDSQDASSPPPPVTAAAFRGDDLHKNKLFRLLHVVFVRKAYYPIYLVAVFDTMLAVVHYNTIVHPFTLADNRHYMFYVFRYTIRRSQLLRYGLVPVYTACSWACWRVLGGRHSDDADADTAEFVSSPFSSAPRPTAFIDDADVPAAAAEETKPADAPLLKKREKPAKKAGKTAKPKANKDTTPTTDVEEANDTASTSIFLNVLDEDDDAAAAASMAAPPSSAALLWLLASSLSLVTAPLVEPRYFILPWVFWRLLVPAVPTLSAVPAVAGHTAGPSSQSRGFLTALGPKIDGRLVLETLWFVAINLATMYVFLFRPFVWQAADGSLMDDGRLQRFMW</sequence>
<dbReference type="InterPro" id="IPR016900">
    <property type="entry name" value="Alg10"/>
</dbReference>
<dbReference type="GO" id="GO:0005789">
    <property type="term" value="C:endoplasmic reticulum membrane"/>
    <property type="evidence" value="ECO:0007669"/>
    <property type="project" value="UniProtKB-SubCell"/>
</dbReference>
<evidence type="ECO:0000256" key="1">
    <source>
        <dbReference type="ARBA" id="ARBA00004477"/>
    </source>
</evidence>
<keyword evidence="6" id="KW-0328">Glycosyltransferase</keyword>
<dbReference type="GO" id="GO:0006488">
    <property type="term" value="P:dolichol-linked oligosaccharide biosynthetic process"/>
    <property type="evidence" value="ECO:0007669"/>
    <property type="project" value="InterPro"/>
</dbReference>